<dbReference type="AlphaFoldDB" id="A0A812EKD5"/>
<sequence length="293" mass="32373">MPWKLAINGLLPYLNWLICILIASDNIISSATGIQQGDPLGPLLFAMAIDGVARSIASPFNICYLDDATLGGSIEAVAADLFRVIPSLSLLGLEINSSKSEIINLNYSADDFESAIRDIRLILEDIKITPKEELHILGSPVFPMAIRECLDTKHVILTRMTEKLRQIDTHAALFLLKNCFSLPSFLYTFRSAPCYLEQDFLNEIDITVKRFAELICNVNFDDTGWRQAMLPLSFGGLDLRSAVDLAFPVYLSSLSSSHELIDEILGGSPQCFSGSSFEPACSVWIQELLSLPH</sequence>
<keyword evidence="1" id="KW-0732">Signal</keyword>
<feature type="domain" description="Reverse transcriptase" evidence="2">
    <location>
        <begin position="1"/>
        <end position="141"/>
    </location>
</feature>
<organism evidence="3 4">
    <name type="scientific">Acanthosepion pharaonis</name>
    <name type="common">Pharaoh cuttlefish</name>
    <name type="synonym">Sepia pharaonis</name>
    <dbReference type="NCBI Taxonomy" id="158019"/>
    <lineage>
        <taxon>Eukaryota</taxon>
        <taxon>Metazoa</taxon>
        <taxon>Spiralia</taxon>
        <taxon>Lophotrochozoa</taxon>
        <taxon>Mollusca</taxon>
        <taxon>Cephalopoda</taxon>
        <taxon>Coleoidea</taxon>
        <taxon>Decapodiformes</taxon>
        <taxon>Sepiida</taxon>
        <taxon>Sepiina</taxon>
        <taxon>Sepiidae</taxon>
        <taxon>Acanthosepion</taxon>
    </lineage>
</organism>
<dbReference type="PROSITE" id="PS50878">
    <property type="entry name" value="RT_POL"/>
    <property type="match status" value="1"/>
</dbReference>
<evidence type="ECO:0000313" key="4">
    <source>
        <dbReference type="Proteomes" id="UP000597762"/>
    </source>
</evidence>
<dbReference type="Pfam" id="PF00078">
    <property type="entry name" value="RVT_1"/>
    <property type="match status" value="1"/>
</dbReference>
<feature type="chain" id="PRO_5033006865" description="Reverse transcriptase domain-containing protein" evidence="1">
    <location>
        <begin position="32"/>
        <end position="293"/>
    </location>
</feature>
<dbReference type="EMBL" id="CAHIKZ030005437">
    <property type="protein sequence ID" value="CAE1325044.1"/>
    <property type="molecule type" value="Genomic_DNA"/>
</dbReference>
<reference evidence="3" key="1">
    <citation type="submission" date="2021-01" db="EMBL/GenBank/DDBJ databases">
        <authorList>
            <person name="Li R."/>
            <person name="Bekaert M."/>
        </authorList>
    </citation>
    <scope>NUCLEOTIDE SEQUENCE</scope>
    <source>
        <strain evidence="3">Farmed</strain>
    </source>
</reference>
<feature type="signal peptide" evidence="1">
    <location>
        <begin position="1"/>
        <end position="31"/>
    </location>
</feature>
<accession>A0A812EKD5</accession>
<dbReference type="Proteomes" id="UP000597762">
    <property type="component" value="Unassembled WGS sequence"/>
</dbReference>
<evidence type="ECO:0000256" key="1">
    <source>
        <dbReference type="SAM" id="SignalP"/>
    </source>
</evidence>
<evidence type="ECO:0000259" key="2">
    <source>
        <dbReference type="PROSITE" id="PS50878"/>
    </source>
</evidence>
<dbReference type="InterPro" id="IPR000477">
    <property type="entry name" value="RT_dom"/>
</dbReference>
<dbReference type="OrthoDB" id="2016582at2759"/>
<proteinExistence type="predicted"/>
<gene>
    <name evidence="3" type="ORF">SPHA_74708</name>
</gene>
<name>A0A812EKD5_ACAPH</name>
<evidence type="ECO:0000313" key="3">
    <source>
        <dbReference type="EMBL" id="CAE1325044.1"/>
    </source>
</evidence>
<comment type="caution">
    <text evidence="3">The sequence shown here is derived from an EMBL/GenBank/DDBJ whole genome shotgun (WGS) entry which is preliminary data.</text>
</comment>
<protein>
    <recommendedName>
        <fullName evidence="2">Reverse transcriptase domain-containing protein</fullName>
    </recommendedName>
</protein>
<keyword evidence="4" id="KW-1185">Reference proteome</keyword>